<keyword evidence="3" id="KW-1185">Reference proteome</keyword>
<name>A0A517YLK2_9BACT</name>
<sequence length="286" mass="32440">MNYHRVDRANRAKNLSSLFVTVDNFFPIVVIMAFVAIVIVISALTQANRRQSLEAVAHQFRGSVQEGNWFSYPEATFRLGGTTARLHYTKRGKHGRSTHLTIPFPDPRLRLEIYQQDLVQQMKKLLGMEDIEIGSHEFDNAFIISGSHRKVIREYLTRDAQLAIQTLAHYSAGFSPDLYLLVANGSLRITKRANFQTEAELTRFLRLAEQVFTALVASRQTGIEFISPVTTQAPPETQCQVCGESLAEKIVYCTSCQTPHHLDCWQYFGSCSVYACGQKKYRLAKK</sequence>
<evidence type="ECO:0000256" key="1">
    <source>
        <dbReference type="SAM" id="Phobius"/>
    </source>
</evidence>
<organism evidence="2 3">
    <name type="scientific">Anatilimnocola aggregata</name>
    <dbReference type="NCBI Taxonomy" id="2528021"/>
    <lineage>
        <taxon>Bacteria</taxon>
        <taxon>Pseudomonadati</taxon>
        <taxon>Planctomycetota</taxon>
        <taxon>Planctomycetia</taxon>
        <taxon>Pirellulales</taxon>
        <taxon>Pirellulaceae</taxon>
        <taxon>Anatilimnocola</taxon>
    </lineage>
</organism>
<feature type="transmembrane region" description="Helical" evidence="1">
    <location>
        <begin position="25"/>
        <end position="44"/>
    </location>
</feature>
<dbReference type="EMBL" id="CP036274">
    <property type="protein sequence ID" value="QDU31099.1"/>
    <property type="molecule type" value="Genomic_DNA"/>
</dbReference>
<keyword evidence="1" id="KW-0812">Transmembrane</keyword>
<keyword evidence="1" id="KW-1133">Transmembrane helix</keyword>
<protein>
    <recommendedName>
        <fullName evidence="4">Phorbol-ester/DAG-type domain-containing protein</fullName>
    </recommendedName>
</protein>
<accession>A0A517YLK2</accession>
<proteinExistence type="predicted"/>
<gene>
    <name evidence="2" type="ORF">ETAA8_62520</name>
</gene>
<dbReference type="KEGG" id="aagg:ETAA8_62520"/>
<evidence type="ECO:0008006" key="4">
    <source>
        <dbReference type="Google" id="ProtNLM"/>
    </source>
</evidence>
<dbReference type="InterPro" id="IPR039522">
    <property type="entry name" value="RING_finger_1_prok"/>
</dbReference>
<dbReference type="Proteomes" id="UP000315017">
    <property type="component" value="Chromosome"/>
</dbReference>
<keyword evidence="1" id="KW-0472">Membrane</keyword>
<evidence type="ECO:0000313" key="2">
    <source>
        <dbReference type="EMBL" id="QDU31099.1"/>
    </source>
</evidence>
<dbReference type="AlphaFoldDB" id="A0A517YLK2"/>
<reference evidence="2 3" key="1">
    <citation type="submission" date="2019-02" db="EMBL/GenBank/DDBJ databases">
        <title>Deep-cultivation of Planctomycetes and their phenomic and genomic characterization uncovers novel biology.</title>
        <authorList>
            <person name="Wiegand S."/>
            <person name="Jogler M."/>
            <person name="Boedeker C."/>
            <person name="Pinto D."/>
            <person name="Vollmers J."/>
            <person name="Rivas-Marin E."/>
            <person name="Kohn T."/>
            <person name="Peeters S.H."/>
            <person name="Heuer A."/>
            <person name="Rast P."/>
            <person name="Oberbeckmann S."/>
            <person name="Bunk B."/>
            <person name="Jeske O."/>
            <person name="Meyerdierks A."/>
            <person name="Storesund J.E."/>
            <person name="Kallscheuer N."/>
            <person name="Luecker S."/>
            <person name="Lage O.M."/>
            <person name="Pohl T."/>
            <person name="Merkel B.J."/>
            <person name="Hornburger P."/>
            <person name="Mueller R.-W."/>
            <person name="Bruemmer F."/>
            <person name="Labrenz M."/>
            <person name="Spormann A.M."/>
            <person name="Op den Camp H."/>
            <person name="Overmann J."/>
            <person name="Amann R."/>
            <person name="Jetten M.S.M."/>
            <person name="Mascher T."/>
            <person name="Medema M.H."/>
            <person name="Devos D.P."/>
            <person name="Kaster A.-K."/>
            <person name="Ovreas L."/>
            <person name="Rohde M."/>
            <person name="Galperin M.Y."/>
            <person name="Jogler C."/>
        </authorList>
    </citation>
    <scope>NUCLEOTIDE SEQUENCE [LARGE SCALE GENOMIC DNA]</scope>
    <source>
        <strain evidence="2 3">ETA_A8</strain>
    </source>
</reference>
<dbReference type="Pfam" id="PF14446">
    <property type="entry name" value="Prok-RING_1"/>
    <property type="match status" value="1"/>
</dbReference>
<evidence type="ECO:0000313" key="3">
    <source>
        <dbReference type="Proteomes" id="UP000315017"/>
    </source>
</evidence>